<sequence>MRLSERSGKTGQSEKSIGLSVAHHCRSSLLKIAPVSFLPVWCGVERGVAVHHQWPGARHATHTDPHRCYKQDFANSDNLFMLQN</sequence>
<dbReference type="Proteomes" id="UP000324222">
    <property type="component" value="Unassembled WGS sequence"/>
</dbReference>
<comment type="caution">
    <text evidence="1">The sequence shown here is derived from an EMBL/GenBank/DDBJ whole genome shotgun (WGS) entry which is preliminary data.</text>
</comment>
<protein>
    <submittedName>
        <fullName evidence="1">Uncharacterized protein</fullName>
    </submittedName>
</protein>
<evidence type="ECO:0000313" key="2">
    <source>
        <dbReference type="Proteomes" id="UP000324222"/>
    </source>
</evidence>
<proteinExistence type="predicted"/>
<accession>A0A5B7H474</accession>
<evidence type="ECO:0000313" key="1">
    <source>
        <dbReference type="EMBL" id="MPC64147.1"/>
    </source>
</evidence>
<keyword evidence="2" id="KW-1185">Reference proteome</keyword>
<name>A0A5B7H474_PORTR</name>
<reference evidence="1 2" key="1">
    <citation type="submission" date="2019-05" db="EMBL/GenBank/DDBJ databases">
        <title>Another draft genome of Portunus trituberculatus and its Hox gene families provides insights of decapod evolution.</title>
        <authorList>
            <person name="Jeong J.-H."/>
            <person name="Song I."/>
            <person name="Kim S."/>
            <person name="Choi T."/>
            <person name="Kim D."/>
            <person name="Ryu S."/>
            <person name="Kim W."/>
        </authorList>
    </citation>
    <scope>NUCLEOTIDE SEQUENCE [LARGE SCALE GENOMIC DNA]</scope>
    <source>
        <tissue evidence="1">Muscle</tissue>
    </source>
</reference>
<dbReference type="AlphaFoldDB" id="A0A5B7H474"/>
<organism evidence="1 2">
    <name type="scientific">Portunus trituberculatus</name>
    <name type="common">Swimming crab</name>
    <name type="synonym">Neptunus trituberculatus</name>
    <dbReference type="NCBI Taxonomy" id="210409"/>
    <lineage>
        <taxon>Eukaryota</taxon>
        <taxon>Metazoa</taxon>
        <taxon>Ecdysozoa</taxon>
        <taxon>Arthropoda</taxon>
        <taxon>Crustacea</taxon>
        <taxon>Multicrustacea</taxon>
        <taxon>Malacostraca</taxon>
        <taxon>Eumalacostraca</taxon>
        <taxon>Eucarida</taxon>
        <taxon>Decapoda</taxon>
        <taxon>Pleocyemata</taxon>
        <taxon>Brachyura</taxon>
        <taxon>Eubrachyura</taxon>
        <taxon>Portunoidea</taxon>
        <taxon>Portunidae</taxon>
        <taxon>Portuninae</taxon>
        <taxon>Portunus</taxon>
    </lineage>
</organism>
<dbReference type="EMBL" id="VSRR010021700">
    <property type="protein sequence ID" value="MPC64147.1"/>
    <property type="molecule type" value="Genomic_DNA"/>
</dbReference>
<gene>
    <name evidence="1" type="ORF">E2C01_058259</name>
</gene>